<proteinExistence type="predicted"/>
<organism evidence="2 3">
    <name type="scientific">Paraburkholderia piptadeniae</name>
    <dbReference type="NCBI Taxonomy" id="1701573"/>
    <lineage>
        <taxon>Bacteria</taxon>
        <taxon>Pseudomonadati</taxon>
        <taxon>Pseudomonadota</taxon>
        <taxon>Betaproteobacteria</taxon>
        <taxon>Burkholderiales</taxon>
        <taxon>Burkholderiaceae</taxon>
        <taxon>Paraburkholderia</taxon>
    </lineage>
</organism>
<sequence length="78" mass="8914">MFRIPHRFNHFLFSGIQSAMTCAVASAVSSVPFYSEKTFFDHWIRSYLLSWMVMLPLALVAAPLIRRIVGLLTASTRH</sequence>
<dbReference type="EMBL" id="CYGY02000001">
    <property type="protein sequence ID" value="SIT34916.1"/>
    <property type="molecule type" value="Genomic_DNA"/>
</dbReference>
<keyword evidence="1" id="KW-1133">Transmembrane helix</keyword>
<evidence type="ECO:0000313" key="2">
    <source>
        <dbReference type="EMBL" id="SIT34916.1"/>
    </source>
</evidence>
<keyword evidence="1" id="KW-0812">Transmembrane</keyword>
<evidence type="ECO:0000313" key="3">
    <source>
        <dbReference type="Proteomes" id="UP000195569"/>
    </source>
</evidence>
<keyword evidence="1" id="KW-0472">Membrane</keyword>
<dbReference type="InterPro" id="IPR021529">
    <property type="entry name" value="DUF2798"/>
</dbReference>
<gene>
    <name evidence="2" type="ORF">BN2476_10001</name>
</gene>
<comment type="caution">
    <text evidence="2">The sequence shown here is derived from an EMBL/GenBank/DDBJ whole genome shotgun (WGS) entry which is preliminary data.</text>
</comment>
<keyword evidence="3" id="KW-1185">Reference proteome</keyword>
<feature type="transmembrane region" description="Helical" evidence="1">
    <location>
        <begin position="43"/>
        <end position="65"/>
    </location>
</feature>
<dbReference type="OrthoDB" id="4557675at2"/>
<accession>A0A1N7RIH6</accession>
<reference evidence="2" key="1">
    <citation type="submission" date="2016-12" db="EMBL/GenBank/DDBJ databases">
        <authorList>
            <person name="Moulin L."/>
        </authorList>
    </citation>
    <scope>NUCLEOTIDE SEQUENCE [LARGE SCALE GENOMIC DNA]</scope>
    <source>
        <strain evidence="2">STM 7183</strain>
    </source>
</reference>
<name>A0A1N7RIH6_9BURK</name>
<dbReference type="AlphaFoldDB" id="A0A1N7RIH6"/>
<dbReference type="Proteomes" id="UP000195569">
    <property type="component" value="Unassembled WGS sequence"/>
</dbReference>
<dbReference type="RefSeq" id="WP_087732114.1">
    <property type="nucleotide sequence ID" value="NZ_CYGY02000001.1"/>
</dbReference>
<evidence type="ECO:0000256" key="1">
    <source>
        <dbReference type="SAM" id="Phobius"/>
    </source>
</evidence>
<protein>
    <recommendedName>
        <fullName evidence="4">GNAT family acetyltransferase</fullName>
    </recommendedName>
</protein>
<dbReference type="Pfam" id="PF11391">
    <property type="entry name" value="DUF2798"/>
    <property type="match status" value="1"/>
</dbReference>
<evidence type="ECO:0008006" key="4">
    <source>
        <dbReference type="Google" id="ProtNLM"/>
    </source>
</evidence>